<organism evidence="1 2">
    <name type="scientific">Actinoalloteichus fjordicus</name>
    <dbReference type="NCBI Taxonomy" id="1612552"/>
    <lineage>
        <taxon>Bacteria</taxon>
        <taxon>Bacillati</taxon>
        <taxon>Actinomycetota</taxon>
        <taxon>Actinomycetes</taxon>
        <taxon>Pseudonocardiales</taxon>
        <taxon>Pseudonocardiaceae</taxon>
        <taxon>Actinoalloteichus</taxon>
    </lineage>
</organism>
<dbReference type="Proteomes" id="UP000185511">
    <property type="component" value="Chromosome"/>
</dbReference>
<dbReference type="Pfam" id="PF20116">
    <property type="entry name" value="DUF6506"/>
    <property type="match status" value="2"/>
</dbReference>
<dbReference type="EMBL" id="CP016076">
    <property type="protein sequence ID" value="APU16597.1"/>
    <property type="molecule type" value="Genomic_DNA"/>
</dbReference>
<evidence type="ECO:0000313" key="2">
    <source>
        <dbReference type="Proteomes" id="UP000185511"/>
    </source>
</evidence>
<proteinExistence type="predicted"/>
<name>A0AAC9PU00_9PSEU</name>
<sequence>MSHLGIILNEAAKDDVHTGEGSHRTTIATAPDPDAAARKAVALVEAGADSIELCGATGPVWQARVLASVGDRASVGVILYGFESLDSVQSFKAGFELGEDLTASMIYLQPGADPTTDRMTVEDESGRTNFIAVPDAAAAVTVAASEAAAGARLIELYGGIDPKVQAEVIAATGDGRVPIGVIARAR</sequence>
<dbReference type="InterPro" id="IPR045441">
    <property type="entry name" value="DUF6506"/>
</dbReference>
<accession>A0AAC9PU00</accession>
<dbReference type="KEGG" id="acad:UA74_22895"/>
<dbReference type="AlphaFoldDB" id="A0AAC9PU00"/>
<reference evidence="2" key="1">
    <citation type="submission" date="2016-06" db="EMBL/GenBank/DDBJ databases">
        <title>Complete genome sequence of Actinoalloteichus fjordicus DSM 46855 (=ADI127-17), type strain of the new species Actinoalloteichus fjordicus.</title>
        <authorList>
            <person name="Ruckert C."/>
            <person name="Nouioui I."/>
            <person name="Willmese J."/>
            <person name="van Wezel G."/>
            <person name="Klenk H.-P."/>
            <person name="Kalinowski J."/>
            <person name="Zotchev S.B."/>
        </authorList>
    </citation>
    <scope>NUCLEOTIDE SEQUENCE [LARGE SCALE GENOMIC DNA]</scope>
    <source>
        <strain evidence="2">ADI127-7</strain>
    </source>
</reference>
<evidence type="ECO:0000313" key="1">
    <source>
        <dbReference type="EMBL" id="APU16597.1"/>
    </source>
</evidence>
<gene>
    <name evidence="1" type="ORF">UA74_22895</name>
</gene>
<keyword evidence="2" id="KW-1185">Reference proteome</keyword>
<protein>
    <submittedName>
        <fullName evidence="1">Uncharacterized protein</fullName>
    </submittedName>
</protein>